<name>E2AYA0_CAMFO</name>
<dbReference type="EMBL" id="GL443804">
    <property type="protein sequence ID" value="EFN61589.1"/>
    <property type="molecule type" value="Genomic_DNA"/>
</dbReference>
<gene>
    <name evidence="1" type="ORF">EAG_15182</name>
</gene>
<dbReference type="Proteomes" id="UP000000311">
    <property type="component" value="Unassembled WGS sequence"/>
</dbReference>
<protein>
    <submittedName>
        <fullName evidence="1">Uncharacterized protein</fullName>
    </submittedName>
</protein>
<evidence type="ECO:0000313" key="2">
    <source>
        <dbReference type="Proteomes" id="UP000000311"/>
    </source>
</evidence>
<dbReference type="AlphaFoldDB" id="E2AYA0"/>
<proteinExistence type="predicted"/>
<accession>E2AYA0</accession>
<keyword evidence="2" id="KW-1185">Reference proteome</keyword>
<reference evidence="1 2" key="1">
    <citation type="journal article" date="2010" name="Science">
        <title>Genomic comparison of the ants Camponotus floridanus and Harpegnathos saltator.</title>
        <authorList>
            <person name="Bonasio R."/>
            <person name="Zhang G."/>
            <person name="Ye C."/>
            <person name="Mutti N.S."/>
            <person name="Fang X."/>
            <person name="Qin N."/>
            <person name="Donahue G."/>
            <person name="Yang P."/>
            <person name="Li Q."/>
            <person name="Li C."/>
            <person name="Zhang P."/>
            <person name="Huang Z."/>
            <person name="Berger S.L."/>
            <person name="Reinberg D."/>
            <person name="Wang J."/>
            <person name="Liebig J."/>
        </authorList>
    </citation>
    <scope>NUCLEOTIDE SEQUENCE [LARGE SCALE GENOMIC DNA]</scope>
    <source>
        <strain evidence="2">C129</strain>
    </source>
</reference>
<organism evidence="2">
    <name type="scientific">Camponotus floridanus</name>
    <name type="common">Florida carpenter ant</name>
    <dbReference type="NCBI Taxonomy" id="104421"/>
    <lineage>
        <taxon>Eukaryota</taxon>
        <taxon>Metazoa</taxon>
        <taxon>Ecdysozoa</taxon>
        <taxon>Arthropoda</taxon>
        <taxon>Hexapoda</taxon>
        <taxon>Insecta</taxon>
        <taxon>Pterygota</taxon>
        <taxon>Neoptera</taxon>
        <taxon>Endopterygota</taxon>
        <taxon>Hymenoptera</taxon>
        <taxon>Apocrita</taxon>
        <taxon>Aculeata</taxon>
        <taxon>Formicoidea</taxon>
        <taxon>Formicidae</taxon>
        <taxon>Formicinae</taxon>
        <taxon>Camponotus</taxon>
    </lineage>
</organism>
<dbReference type="InParanoid" id="E2AYA0"/>
<sequence>MEEPATAWKADRLIASTKSRRTKSISAVHLVSPTRMRHGGIEDRLMTGQNPFGSPLLSRRLHMIRKTTMTRHYDGNSHQEQTDLERKVSRDLSLVIRPKKASQLRGNTSESLLKSQFNFTESELPHPIGQFDYAMYDLKDRGREYRLYSWRMVRKLAKTDTCKVHGCGLALGSNRGSIVSRKASDETRRSIGRSKAFSTVMLKLSDIGGTMQSRGTMPGAGERSQKNGAAFGLIVAVSRDYSRMDKVAGASLMEFLARNRFCGRFRVYFNLTTEMNFYPIRKQRLCLDIQNSIHATFLPNNQSRCIFDGPDVSSSAISIALLMKIMTQFRNKPPRFSKTRFARRDFQLLKSALVAGKEESITSELCLKNVKSTRRNLSGRLASGRARIFETQTRFFKRMTDQHPNCELYPARLLGSTPPRNTHKEKISRQDYVLKTSDARCLLEKKP</sequence>
<evidence type="ECO:0000313" key="1">
    <source>
        <dbReference type="EMBL" id="EFN61589.1"/>
    </source>
</evidence>